<protein>
    <submittedName>
        <fullName evidence="1">Single-stranded DNA-binding protein</fullName>
    </submittedName>
</protein>
<proteinExistence type="predicted"/>
<dbReference type="InterPro" id="IPR018330">
    <property type="entry name" value="RecT_fam"/>
</dbReference>
<dbReference type="AlphaFoldDB" id="A0A5C7W0C2"/>
<gene>
    <name evidence="1" type="ORF">E6Q69_11615</name>
</gene>
<comment type="caution">
    <text evidence="1">The sequence shown here is derived from an EMBL/GenBank/DDBJ whole genome shotgun (WGS) entry which is preliminary data.</text>
</comment>
<dbReference type="EMBL" id="SSFO01000192">
    <property type="protein sequence ID" value="TXI31321.1"/>
    <property type="molecule type" value="Genomic_DNA"/>
</dbReference>
<reference evidence="1 2" key="1">
    <citation type="submission" date="2018-09" db="EMBL/GenBank/DDBJ databases">
        <title>Metagenome Assembled Genomes from an Advanced Water Purification Facility.</title>
        <authorList>
            <person name="Stamps B.W."/>
            <person name="Spear J.R."/>
        </authorList>
    </citation>
    <scope>NUCLEOTIDE SEQUENCE [LARGE SCALE GENOMIC DNA]</scope>
    <source>
        <strain evidence="1">Bin_52_1</strain>
    </source>
</reference>
<dbReference type="Pfam" id="PF03837">
    <property type="entry name" value="RecT"/>
    <property type="match status" value="1"/>
</dbReference>
<name>A0A5C7W0C2_AQUAC</name>
<evidence type="ECO:0000313" key="1">
    <source>
        <dbReference type="EMBL" id="TXI31321.1"/>
    </source>
</evidence>
<evidence type="ECO:0000313" key="2">
    <source>
        <dbReference type="Proteomes" id="UP000321110"/>
    </source>
</evidence>
<sequence>MSKNLQAQTQNDLRGLIASSQGGFEKIIAATNNPVVFQQEALFAMQAMLANDHLAKVALSNKVSFQLAMAQIASSGLTLNPSMQLAYLVPRDGKVIADISYRGLMKIATDTRAVNLIVAQSVYSHDSFTYRGDNTEPVHQFDPFLPKAERGELRGVYVKAYLAIGTLLVTAVSAEEIYAARALSRAWQKQEKGKMGPWESHPDPMAKKAAVKIARKFWPLTSPVLENVISYLNEDGGEGFLPSPVTLGVAARELGAPQLGSDPTIIMPPMAIDPRSTMPDAHTPVASQQPLVQASEPVVMSQQSPAKSFTTTPASIEELIEVVDDKERTRITNVVDRAKRTNSWQAAETWMIDHLNGPAQDLAFKLLDAAKGSAPQDQSRAA</sequence>
<dbReference type="GO" id="GO:0003677">
    <property type="term" value="F:DNA binding"/>
    <property type="evidence" value="ECO:0007669"/>
    <property type="project" value="UniProtKB-KW"/>
</dbReference>
<dbReference type="GO" id="GO:0006259">
    <property type="term" value="P:DNA metabolic process"/>
    <property type="evidence" value="ECO:0007669"/>
    <property type="project" value="InterPro"/>
</dbReference>
<keyword evidence="1" id="KW-0238">DNA-binding</keyword>
<organism evidence="1 2">
    <name type="scientific">Aquipseudomonas alcaligenes</name>
    <name type="common">Pseudomonas alcaligenes</name>
    <dbReference type="NCBI Taxonomy" id="43263"/>
    <lineage>
        <taxon>Bacteria</taxon>
        <taxon>Pseudomonadati</taxon>
        <taxon>Pseudomonadota</taxon>
        <taxon>Gammaproteobacteria</taxon>
        <taxon>Pseudomonadales</taxon>
        <taxon>Pseudomonadaceae</taxon>
        <taxon>Aquipseudomonas</taxon>
    </lineage>
</organism>
<dbReference type="Proteomes" id="UP000321110">
    <property type="component" value="Unassembled WGS sequence"/>
</dbReference>
<accession>A0A5C7W0C2</accession>